<evidence type="ECO:0000313" key="1">
    <source>
        <dbReference type="EMBL" id="ABW33067.1"/>
    </source>
</evidence>
<keyword evidence="1" id="KW-0614">Plasmid</keyword>
<dbReference type="HOGENOM" id="CLU_2581617_0_0_3"/>
<name>A8ZPR0_ACAM1</name>
<proteinExistence type="predicted"/>
<protein>
    <submittedName>
        <fullName evidence="1">Uncharacterized protein</fullName>
    </submittedName>
</protein>
<organism evidence="1 2">
    <name type="scientific">Acaryochloris marina (strain MBIC 11017)</name>
    <dbReference type="NCBI Taxonomy" id="329726"/>
    <lineage>
        <taxon>Bacteria</taxon>
        <taxon>Bacillati</taxon>
        <taxon>Cyanobacteriota</taxon>
        <taxon>Cyanophyceae</taxon>
        <taxon>Acaryochloridales</taxon>
        <taxon>Acaryochloridaceae</taxon>
        <taxon>Acaryochloris</taxon>
    </lineage>
</organism>
<dbReference type="KEGG" id="amr:AM1_F0117"/>
<dbReference type="Proteomes" id="UP000000268">
    <property type="component" value="Plasmid pREB6"/>
</dbReference>
<gene>
    <name evidence="1" type="ordered locus">AM1_F0117</name>
</gene>
<evidence type="ECO:0000313" key="2">
    <source>
        <dbReference type="Proteomes" id="UP000000268"/>
    </source>
</evidence>
<dbReference type="AlphaFoldDB" id="A8ZPR0"/>
<accession>A8ZPR0</accession>
<dbReference type="EMBL" id="CP000843">
    <property type="protein sequence ID" value="ABW33067.1"/>
    <property type="molecule type" value="Genomic_DNA"/>
</dbReference>
<sequence length="80" mass="9395">MQRAWEPPWDRTCGHSSVENWDLGKVKVFSTNHYWVFNLGLRSEIMNTCALQGILLEKSLRYTQEKRAIAEFVIEINPLK</sequence>
<geneLocation type="plasmid" evidence="1 2">
    <name>pREB6</name>
</geneLocation>
<keyword evidence="2" id="KW-1185">Reference proteome</keyword>
<reference evidence="1 2" key="1">
    <citation type="journal article" date="2008" name="Proc. Natl. Acad. Sci. U.S.A.">
        <title>Niche adaptation and genome expansion in the chlorophyll d-producing cyanobacterium Acaryochloris marina.</title>
        <authorList>
            <person name="Swingley W.D."/>
            <person name="Chen M."/>
            <person name="Cheung P.C."/>
            <person name="Conrad A.L."/>
            <person name="Dejesa L.C."/>
            <person name="Hao J."/>
            <person name="Honchak B.M."/>
            <person name="Karbach L.E."/>
            <person name="Kurdoglu A."/>
            <person name="Lahiri S."/>
            <person name="Mastrian S.D."/>
            <person name="Miyashita H."/>
            <person name="Page L."/>
            <person name="Ramakrishna P."/>
            <person name="Satoh S."/>
            <person name="Sattley W.M."/>
            <person name="Shimada Y."/>
            <person name="Taylor H.L."/>
            <person name="Tomo T."/>
            <person name="Tsuchiya T."/>
            <person name="Wang Z.T."/>
            <person name="Raymond J."/>
            <person name="Mimuro M."/>
            <person name="Blankenship R.E."/>
            <person name="Touchman J.W."/>
        </authorList>
    </citation>
    <scope>NUCLEOTIDE SEQUENCE [LARGE SCALE GENOMIC DNA]</scope>
    <source>
        <strain evidence="2">MBIC 11017</strain>
        <plasmid evidence="2">Plasmid pREB6</plasmid>
    </source>
</reference>